<evidence type="ECO:0000256" key="7">
    <source>
        <dbReference type="ARBA" id="ARBA00022692"/>
    </source>
</evidence>
<comment type="similarity">
    <text evidence="19">Belongs to the NAT8 family.</text>
</comment>
<proteinExistence type="inferred from homology"/>
<keyword evidence="7" id="KW-0812">Transmembrane</keyword>
<evidence type="ECO:0000313" key="23">
    <source>
        <dbReference type="Proteomes" id="UP000008912"/>
    </source>
</evidence>
<reference evidence="22" key="2">
    <citation type="submission" date="2025-08" db="UniProtKB">
        <authorList>
            <consortium name="Ensembl"/>
        </authorList>
    </citation>
    <scope>IDENTIFICATION</scope>
</reference>
<dbReference type="STRING" id="9646.ENSAMEP00000015045"/>
<gene>
    <name evidence="22" type="primary">NAT8L</name>
</gene>
<evidence type="ECO:0000256" key="18">
    <source>
        <dbReference type="ARBA" id="ARBA00054047"/>
    </source>
</evidence>
<keyword evidence="9" id="KW-0492">Microsome</keyword>
<evidence type="ECO:0000256" key="11">
    <source>
        <dbReference type="ARBA" id="ARBA00023128"/>
    </source>
</evidence>
<dbReference type="CDD" id="cd04301">
    <property type="entry name" value="NAT_SF"/>
    <property type="match status" value="1"/>
</dbReference>
<dbReference type="GO" id="GO:0031966">
    <property type="term" value="C:mitochondrial membrane"/>
    <property type="evidence" value="ECO:0007669"/>
    <property type="project" value="UniProtKB-SubCell"/>
</dbReference>
<dbReference type="GO" id="GO:0005789">
    <property type="term" value="C:endoplasmic reticulum membrane"/>
    <property type="evidence" value="ECO:0007669"/>
    <property type="project" value="UniProtKB-SubCell"/>
</dbReference>
<evidence type="ECO:0000259" key="21">
    <source>
        <dbReference type="PROSITE" id="PS51186"/>
    </source>
</evidence>
<reference evidence="22" key="3">
    <citation type="submission" date="2025-09" db="UniProtKB">
        <authorList>
            <consortium name="Ensembl"/>
        </authorList>
    </citation>
    <scope>IDENTIFICATION</scope>
</reference>
<dbReference type="Proteomes" id="UP000008912">
    <property type="component" value="Unassembled WGS sequence"/>
</dbReference>
<protein>
    <recommendedName>
        <fullName evidence="15">N-acetylaspartate synthetase</fullName>
        <ecNumber evidence="14">2.3.1.17</ecNumber>
    </recommendedName>
    <alternativeName>
        <fullName evidence="16">N-acetyltransferase 8-like protein</fullName>
    </alternativeName>
</protein>
<keyword evidence="13" id="KW-0012">Acyltransferase</keyword>
<dbReference type="PROSITE" id="PS51186">
    <property type="entry name" value="GNAT"/>
    <property type="match status" value="1"/>
</dbReference>
<comment type="subcellular location">
    <subcellularLocation>
        <location evidence="4">Cytoplasm</location>
    </subcellularLocation>
    <subcellularLocation>
        <location evidence="3">Endoplasmic reticulum membrane</location>
        <topology evidence="3">Single-pass membrane protein</topology>
    </subcellularLocation>
    <subcellularLocation>
        <location evidence="1">Microsome membrane</location>
        <topology evidence="1">Single-pass membrane protein</topology>
    </subcellularLocation>
    <subcellularLocation>
        <location evidence="2">Mitochondrion membrane</location>
        <topology evidence="2">Single-pass membrane protein</topology>
    </subcellularLocation>
</comment>
<name>G1M6S5_AILME</name>
<evidence type="ECO:0000313" key="22">
    <source>
        <dbReference type="Ensembl" id="ENSAMEP00000015045.2"/>
    </source>
</evidence>
<dbReference type="AlphaFoldDB" id="G1M6S5"/>
<keyword evidence="23" id="KW-1185">Reference proteome</keyword>
<dbReference type="EC" id="2.3.1.17" evidence="14"/>
<evidence type="ECO:0000256" key="19">
    <source>
        <dbReference type="ARBA" id="ARBA00093466"/>
    </source>
</evidence>
<evidence type="ECO:0000256" key="6">
    <source>
        <dbReference type="ARBA" id="ARBA00022679"/>
    </source>
</evidence>
<evidence type="ECO:0000256" key="5">
    <source>
        <dbReference type="ARBA" id="ARBA00022490"/>
    </source>
</evidence>
<dbReference type="PANTHER" id="PTHR13947:SF11">
    <property type="entry name" value="N-ACETYLASPARTATE SYNTHETASE"/>
    <property type="match status" value="1"/>
</dbReference>
<evidence type="ECO:0000256" key="10">
    <source>
        <dbReference type="ARBA" id="ARBA00022989"/>
    </source>
</evidence>
<dbReference type="Gene3D" id="3.40.630.30">
    <property type="match status" value="1"/>
</dbReference>
<keyword evidence="5" id="KW-0963">Cytoplasm</keyword>
<dbReference type="SUPFAM" id="SSF55729">
    <property type="entry name" value="Acyl-CoA N-acyltransferases (Nat)"/>
    <property type="match status" value="1"/>
</dbReference>
<dbReference type="GO" id="GO:0017188">
    <property type="term" value="F:L-aspartate N-acetyltransferase activity"/>
    <property type="evidence" value="ECO:0007669"/>
    <property type="project" value="UniProtKB-EC"/>
</dbReference>
<reference evidence="22 23" key="1">
    <citation type="journal article" date="2010" name="Nature">
        <title>The sequence and de novo assembly of the giant panda genome.</title>
        <authorList>
            <person name="Li R."/>
            <person name="Fan W."/>
            <person name="Tian G."/>
            <person name="Zhu H."/>
            <person name="He L."/>
            <person name="Cai J."/>
            <person name="Huang Q."/>
            <person name="Cai Q."/>
            <person name="Li B."/>
            <person name="Bai Y."/>
            <person name="Zhang Z."/>
            <person name="Zhang Y."/>
            <person name="Wang W."/>
            <person name="Li J."/>
            <person name="Wei F."/>
            <person name="Li H."/>
            <person name="Jian M."/>
            <person name="Li J."/>
            <person name="Zhang Z."/>
            <person name="Nielsen R."/>
            <person name="Li D."/>
            <person name="Gu W."/>
            <person name="Yang Z."/>
            <person name="Xuan Z."/>
            <person name="Ryder O.A."/>
            <person name="Leung F.C."/>
            <person name="Zhou Y."/>
            <person name="Cao J."/>
            <person name="Sun X."/>
            <person name="Fu Y."/>
            <person name="Fang X."/>
            <person name="Guo X."/>
            <person name="Wang B."/>
            <person name="Hou R."/>
            <person name="Shen F."/>
            <person name="Mu B."/>
            <person name="Ni P."/>
            <person name="Lin R."/>
            <person name="Qian W."/>
            <person name="Wang G."/>
            <person name="Yu C."/>
            <person name="Nie W."/>
            <person name="Wang J."/>
            <person name="Wu Z."/>
            <person name="Liang H."/>
            <person name="Min J."/>
            <person name="Wu Q."/>
            <person name="Cheng S."/>
            <person name="Ruan J."/>
            <person name="Wang M."/>
            <person name="Shi Z."/>
            <person name="Wen M."/>
            <person name="Liu B."/>
            <person name="Ren X."/>
            <person name="Zheng H."/>
            <person name="Dong D."/>
            <person name="Cook K."/>
            <person name="Shan G."/>
            <person name="Zhang H."/>
            <person name="Kosiol C."/>
            <person name="Xie X."/>
            <person name="Lu Z."/>
            <person name="Zheng H."/>
            <person name="Li Y."/>
            <person name="Steiner C.C."/>
            <person name="Lam T.T."/>
            <person name="Lin S."/>
            <person name="Zhang Q."/>
            <person name="Li G."/>
            <person name="Tian J."/>
            <person name="Gong T."/>
            <person name="Liu H."/>
            <person name="Zhang D."/>
            <person name="Fang L."/>
            <person name="Ye C."/>
            <person name="Zhang J."/>
            <person name="Hu W."/>
            <person name="Xu A."/>
            <person name="Ren Y."/>
            <person name="Zhang G."/>
            <person name="Bruford M.W."/>
            <person name="Li Q."/>
            <person name="Ma L."/>
            <person name="Guo Y."/>
            <person name="An N."/>
            <person name="Hu Y."/>
            <person name="Zheng Y."/>
            <person name="Shi Y."/>
            <person name="Li Z."/>
            <person name="Liu Q."/>
            <person name="Chen Y."/>
            <person name="Zhao J."/>
            <person name="Qu N."/>
            <person name="Zhao S."/>
            <person name="Tian F."/>
            <person name="Wang X."/>
            <person name="Wang H."/>
            <person name="Xu L."/>
            <person name="Liu X."/>
            <person name="Vinar T."/>
            <person name="Wang Y."/>
            <person name="Lam T.W."/>
            <person name="Yiu S.M."/>
            <person name="Liu S."/>
            <person name="Zhang H."/>
            <person name="Li D."/>
            <person name="Huang Y."/>
            <person name="Wang X."/>
            <person name="Yang G."/>
            <person name="Jiang Z."/>
            <person name="Wang J."/>
            <person name="Qin N."/>
            <person name="Li L."/>
            <person name="Li J."/>
            <person name="Bolund L."/>
            <person name="Kristiansen K."/>
            <person name="Wong G.K."/>
            <person name="Olson M."/>
            <person name="Zhang X."/>
            <person name="Li S."/>
            <person name="Yang H."/>
            <person name="Wang J."/>
            <person name="Wang J."/>
        </authorList>
    </citation>
    <scope>NUCLEOTIDE SEQUENCE [LARGE SCALE GENOMIC DNA]</scope>
</reference>
<evidence type="ECO:0000256" key="9">
    <source>
        <dbReference type="ARBA" id="ARBA00022848"/>
    </source>
</evidence>
<feature type="domain" description="N-acetyltransferase" evidence="21">
    <location>
        <begin position="144"/>
        <end position="281"/>
    </location>
</feature>
<keyword evidence="11" id="KW-0496">Mitochondrion</keyword>
<dbReference type="InterPro" id="IPR000182">
    <property type="entry name" value="GNAT_dom"/>
</dbReference>
<evidence type="ECO:0000256" key="15">
    <source>
        <dbReference type="ARBA" id="ARBA00041029"/>
    </source>
</evidence>
<organism evidence="22 23">
    <name type="scientific">Ailuropoda melanoleuca</name>
    <name type="common">Giant panda</name>
    <dbReference type="NCBI Taxonomy" id="9646"/>
    <lineage>
        <taxon>Eukaryota</taxon>
        <taxon>Metazoa</taxon>
        <taxon>Chordata</taxon>
        <taxon>Craniata</taxon>
        <taxon>Vertebrata</taxon>
        <taxon>Euteleostomi</taxon>
        <taxon>Mammalia</taxon>
        <taxon>Eutheria</taxon>
        <taxon>Laurasiatheria</taxon>
        <taxon>Carnivora</taxon>
        <taxon>Caniformia</taxon>
        <taxon>Ursidae</taxon>
        <taxon>Ailuropoda</taxon>
    </lineage>
</organism>
<keyword evidence="8" id="KW-0256">Endoplasmic reticulum</keyword>
<evidence type="ECO:0000256" key="13">
    <source>
        <dbReference type="ARBA" id="ARBA00023315"/>
    </source>
</evidence>
<comment type="catalytic activity">
    <reaction evidence="17">
        <text>L-aspartate + acetyl-CoA = N-acetyl-L-aspartate + CoA + H(+)</text>
        <dbReference type="Rhea" id="RHEA:14165"/>
        <dbReference type="ChEBI" id="CHEBI:15378"/>
        <dbReference type="ChEBI" id="CHEBI:16953"/>
        <dbReference type="ChEBI" id="CHEBI:29991"/>
        <dbReference type="ChEBI" id="CHEBI:57287"/>
        <dbReference type="ChEBI" id="CHEBI:57288"/>
        <dbReference type="EC" id="2.3.1.17"/>
    </reaction>
    <physiologicalReaction direction="left-to-right" evidence="17">
        <dbReference type="Rhea" id="RHEA:14166"/>
    </physiologicalReaction>
</comment>
<keyword evidence="12" id="KW-0472">Membrane</keyword>
<dbReference type="InterPro" id="IPR016181">
    <property type="entry name" value="Acyl_CoA_acyltransferase"/>
</dbReference>
<dbReference type="Pfam" id="PF00583">
    <property type="entry name" value="Acetyltransf_1"/>
    <property type="match status" value="1"/>
</dbReference>
<evidence type="ECO:0000256" key="16">
    <source>
        <dbReference type="ARBA" id="ARBA00043248"/>
    </source>
</evidence>
<dbReference type="GeneTree" id="ENSGT00950000182932"/>
<sequence length="300" mass="32347">QRRRRGTRAGSGRSACAVCARRSTSSRVAGAAVAGVPELRAARLPALGHGPPASVQAPEVAAAVAAAAAAAERGAAGFPGPRRAHRRERRPRAEPSVRGLPRVRVHAARPAGPSEDGLQPGLAVLCLALTRSLLLTCLVPAGLLGLRYYYSRKVVLAYLDCALHTDMADIEQYYMKPPGSCFWVAVLDGNVVGIVAARAHEADNTVELLRMSVDSRFRGKGIAKALGRKVLEFALVHNYSAVVLGTTAVKVAAHKLYESLGFRHMGSSDHYVLPGMTLSLAERLFFQVRYHRYRLQLREE</sequence>
<evidence type="ECO:0000256" key="8">
    <source>
        <dbReference type="ARBA" id="ARBA00022824"/>
    </source>
</evidence>
<dbReference type="FunFam" id="3.40.630.30:FF:000057">
    <property type="entry name" value="N-acetylaspartate synthetase"/>
    <property type="match status" value="1"/>
</dbReference>
<evidence type="ECO:0000256" key="4">
    <source>
        <dbReference type="ARBA" id="ARBA00004496"/>
    </source>
</evidence>
<evidence type="ECO:0000256" key="2">
    <source>
        <dbReference type="ARBA" id="ARBA00004304"/>
    </source>
</evidence>
<accession>G1M6S5</accession>
<comment type="function">
    <text evidence="18">Catalyzes the synthesis of N-acetylaspartate acid (NAA) from L-aspartate and acetyl-CoA. Promotes dopamine uptake by regulating TNF-alpha expression. Attenuates methamphetamine-induced inhibition of dopamine uptake.</text>
</comment>
<dbReference type="Ensembl" id="ENSAMET00000015663.2">
    <property type="protein sequence ID" value="ENSAMEP00000015045.2"/>
    <property type="gene ID" value="ENSAMEG00000014278.2"/>
</dbReference>
<evidence type="ECO:0000256" key="20">
    <source>
        <dbReference type="SAM" id="MobiDB-lite"/>
    </source>
</evidence>
<dbReference type="PANTHER" id="PTHR13947">
    <property type="entry name" value="GNAT FAMILY N-ACETYLTRANSFERASE"/>
    <property type="match status" value="1"/>
</dbReference>
<feature type="region of interest" description="Disordered" evidence="20">
    <location>
        <begin position="75"/>
        <end position="97"/>
    </location>
</feature>
<evidence type="ECO:0000256" key="17">
    <source>
        <dbReference type="ARBA" id="ARBA00049272"/>
    </source>
</evidence>
<dbReference type="InterPro" id="IPR050769">
    <property type="entry name" value="NAT_camello-type"/>
</dbReference>
<evidence type="ECO:0000256" key="12">
    <source>
        <dbReference type="ARBA" id="ARBA00023136"/>
    </source>
</evidence>
<dbReference type="eggNOG" id="KOG3139">
    <property type="taxonomic scope" value="Eukaryota"/>
</dbReference>
<evidence type="ECO:0000256" key="14">
    <source>
        <dbReference type="ARBA" id="ARBA00039136"/>
    </source>
</evidence>
<keyword evidence="10" id="KW-1133">Transmembrane helix</keyword>
<evidence type="ECO:0000256" key="3">
    <source>
        <dbReference type="ARBA" id="ARBA00004389"/>
    </source>
</evidence>
<keyword evidence="6" id="KW-0808">Transferase</keyword>
<evidence type="ECO:0000256" key="1">
    <source>
        <dbReference type="ARBA" id="ARBA00004111"/>
    </source>
</evidence>